<dbReference type="Proteomes" id="UP001144096">
    <property type="component" value="Unassembled WGS sequence"/>
</dbReference>
<organism evidence="2 3">
    <name type="scientific">Amycolatopsis iheyensis</name>
    <dbReference type="NCBI Taxonomy" id="2945988"/>
    <lineage>
        <taxon>Bacteria</taxon>
        <taxon>Bacillati</taxon>
        <taxon>Actinomycetota</taxon>
        <taxon>Actinomycetes</taxon>
        <taxon>Pseudonocardiales</taxon>
        <taxon>Pseudonocardiaceae</taxon>
        <taxon>Amycolatopsis</taxon>
    </lineage>
</organism>
<proteinExistence type="predicted"/>
<protein>
    <submittedName>
        <fullName evidence="2">Beta-lactamase family protein</fullName>
    </submittedName>
</protein>
<dbReference type="Pfam" id="PF00144">
    <property type="entry name" value="Beta-lactamase"/>
    <property type="match status" value="1"/>
</dbReference>
<evidence type="ECO:0000259" key="1">
    <source>
        <dbReference type="Pfam" id="PF00144"/>
    </source>
</evidence>
<dbReference type="Gene3D" id="3.40.710.10">
    <property type="entry name" value="DD-peptidase/beta-lactamase superfamily"/>
    <property type="match status" value="1"/>
</dbReference>
<dbReference type="PANTHER" id="PTHR43283:SF7">
    <property type="entry name" value="BETA-LACTAMASE-RELATED DOMAIN-CONTAINING PROTEIN"/>
    <property type="match status" value="1"/>
</dbReference>
<sequence length="465" mass="51225">MTGAVESLVDDLAARGMRVHSLLVHRHGELTLDRWQWPHEPSLRHKLHSATKSFTATAVGFAEAEGLLELEDPVAGFFPGLDTRMRVRDLLTMRTGHARGLSGATTRLRKTGWVGEFLEEPVVDRPGRGFRYSSTTSHVLSAIVQEVAGVPVDEYLRPRLFEPLGIDDYTWERDPAGVSSGGNGLSLRPHDLLSFGVLYLQDGVRAGRRVLPPGWVGKASALHVRRAVSGEWNGKELVPPGPDAVSDSGYGYQFWVSEDGIYTASGLFGQECMVFPRYGAVVVVTGAMPDPTYHDLPRMLRAAFRRAFAADEDLDVRSNWISTEPEALESRVDAPVFERGYDFGPNDQSVRSLTVEAGTDAVRLRIEDDLGTHPVEHGLGKWVPQRTGVSVGRLHHSYQDDAAPILAGARWASPEVLDLTWHFLEGPFIDRLTLRFDGDDVVLEHRVNCNSGPTELPPARGTSRA</sequence>
<dbReference type="AlphaFoldDB" id="A0A9X2N9T9"/>
<accession>A0A9X2N9T9</accession>
<dbReference type="PANTHER" id="PTHR43283">
    <property type="entry name" value="BETA-LACTAMASE-RELATED"/>
    <property type="match status" value="1"/>
</dbReference>
<dbReference type="InterPro" id="IPR001466">
    <property type="entry name" value="Beta-lactam-related"/>
</dbReference>
<gene>
    <name evidence="2" type="ORF">M8542_09565</name>
</gene>
<dbReference type="EMBL" id="JAMXQV010000003">
    <property type="protein sequence ID" value="MCR6483065.1"/>
    <property type="molecule type" value="Genomic_DNA"/>
</dbReference>
<dbReference type="InterPro" id="IPR050789">
    <property type="entry name" value="Diverse_Enzym_Activities"/>
</dbReference>
<evidence type="ECO:0000313" key="3">
    <source>
        <dbReference type="Proteomes" id="UP001144096"/>
    </source>
</evidence>
<dbReference type="InterPro" id="IPR012338">
    <property type="entry name" value="Beta-lactam/transpept-like"/>
</dbReference>
<evidence type="ECO:0000313" key="2">
    <source>
        <dbReference type="EMBL" id="MCR6483065.1"/>
    </source>
</evidence>
<keyword evidence="3" id="KW-1185">Reference proteome</keyword>
<reference evidence="2" key="1">
    <citation type="submission" date="2022-06" db="EMBL/GenBank/DDBJ databases">
        <title>Amycolatopsis iheyaensis sp. nov., a new species of the genus Amycolatopsis isolated from soil in Iheya island, Japan.</title>
        <authorList>
            <person name="Ngamcharungchit C."/>
            <person name="Kanto H."/>
            <person name="Take A."/>
            <person name="Intra B."/>
            <person name="Matsumoto A."/>
            <person name="Panbangred W."/>
            <person name="Inahashi Y."/>
        </authorList>
    </citation>
    <scope>NUCLEOTIDE SEQUENCE</scope>
    <source>
        <strain evidence="2">OK19-0408</strain>
    </source>
</reference>
<dbReference type="RefSeq" id="WP_257919676.1">
    <property type="nucleotide sequence ID" value="NZ_JAMXQV010000003.1"/>
</dbReference>
<dbReference type="SUPFAM" id="SSF56601">
    <property type="entry name" value="beta-lactamase/transpeptidase-like"/>
    <property type="match status" value="1"/>
</dbReference>
<feature type="domain" description="Beta-lactamase-related" evidence="1">
    <location>
        <begin position="7"/>
        <end position="285"/>
    </location>
</feature>
<comment type="caution">
    <text evidence="2">The sequence shown here is derived from an EMBL/GenBank/DDBJ whole genome shotgun (WGS) entry which is preliminary data.</text>
</comment>
<name>A0A9X2N9T9_9PSEU</name>